<keyword evidence="3" id="KW-1185">Reference proteome</keyword>
<gene>
    <name evidence="2" type="ORF">HJG59_008108</name>
</gene>
<reference evidence="2 3" key="1">
    <citation type="journal article" date="2020" name="Nature">
        <title>Six reference-quality genomes reveal evolution of bat adaptations.</title>
        <authorList>
            <person name="Jebb D."/>
            <person name="Huang Z."/>
            <person name="Pippel M."/>
            <person name="Hughes G.M."/>
            <person name="Lavrichenko K."/>
            <person name="Devanna P."/>
            <person name="Winkler S."/>
            <person name="Jermiin L.S."/>
            <person name="Skirmuntt E.C."/>
            <person name="Katzourakis A."/>
            <person name="Burkitt-Gray L."/>
            <person name="Ray D.A."/>
            <person name="Sullivan K.A.M."/>
            <person name="Roscito J.G."/>
            <person name="Kirilenko B.M."/>
            <person name="Davalos L.M."/>
            <person name="Corthals A.P."/>
            <person name="Power M.L."/>
            <person name="Jones G."/>
            <person name="Ransome R.D."/>
            <person name="Dechmann D.K.N."/>
            <person name="Locatelli A.G."/>
            <person name="Puechmaille S.J."/>
            <person name="Fedrigo O."/>
            <person name="Jarvis E.D."/>
            <person name="Hiller M."/>
            <person name="Vernes S.C."/>
            <person name="Myers E.W."/>
            <person name="Teeling E.C."/>
        </authorList>
    </citation>
    <scope>NUCLEOTIDE SEQUENCE [LARGE SCALE GENOMIC DNA]</scope>
    <source>
        <strain evidence="2">MMolMol1</strain>
        <tissue evidence="2">Muscle</tissue>
    </source>
</reference>
<evidence type="ECO:0000256" key="1">
    <source>
        <dbReference type="SAM" id="MobiDB-lite"/>
    </source>
</evidence>
<comment type="caution">
    <text evidence="2">The sequence shown here is derived from an EMBL/GenBank/DDBJ whole genome shotgun (WGS) entry which is preliminary data.</text>
</comment>
<evidence type="ECO:0000313" key="3">
    <source>
        <dbReference type="Proteomes" id="UP000550707"/>
    </source>
</evidence>
<feature type="compositionally biased region" description="Low complexity" evidence="1">
    <location>
        <begin position="42"/>
        <end position="55"/>
    </location>
</feature>
<organism evidence="2 3">
    <name type="scientific">Molossus molossus</name>
    <name type="common">Pallas' mastiff bat</name>
    <name type="synonym">Vespertilio molossus</name>
    <dbReference type="NCBI Taxonomy" id="27622"/>
    <lineage>
        <taxon>Eukaryota</taxon>
        <taxon>Metazoa</taxon>
        <taxon>Chordata</taxon>
        <taxon>Craniata</taxon>
        <taxon>Vertebrata</taxon>
        <taxon>Euteleostomi</taxon>
        <taxon>Mammalia</taxon>
        <taxon>Eutheria</taxon>
        <taxon>Laurasiatheria</taxon>
        <taxon>Chiroptera</taxon>
        <taxon>Yangochiroptera</taxon>
        <taxon>Molossidae</taxon>
        <taxon>Molossus</taxon>
    </lineage>
</organism>
<dbReference type="InParanoid" id="A0A7J8JXM0"/>
<dbReference type="Proteomes" id="UP000550707">
    <property type="component" value="Unassembled WGS sequence"/>
</dbReference>
<protein>
    <submittedName>
        <fullName evidence="2">Uncharacterized protein</fullName>
    </submittedName>
</protein>
<dbReference type="EMBL" id="JACASF010000001">
    <property type="protein sequence ID" value="KAF6501129.1"/>
    <property type="molecule type" value="Genomic_DNA"/>
</dbReference>
<feature type="region of interest" description="Disordered" evidence="1">
    <location>
        <begin position="11"/>
        <end position="55"/>
    </location>
</feature>
<sequence length="156" mass="16166">MTTCRCKFPHSCGGERGPEQVGDRLQVRSQNLEGRQGQAPSVLPEGPGAPAGLPVASRSLRLKSPRGPLASGLAWAHGRDGTRTAVPTVDLPLAPLGHTLRRKPRGPPGVQGVPSACCPGHCSEQILEGICHQASGSSVTGGVHLEWGDDSYPSGQ</sequence>
<evidence type="ECO:0000313" key="2">
    <source>
        <dbReference type="EMBL" id="KAF6501129.1"/>
    </source>
</evidence>
<name>A0A7J8JXM0_MOLMO</name>
<dbReference type="AlphaFoldDB" id="A0A7J8JXM0"/>
<accession>A0A7J8JXM0</accession>
<proteinExistence type="predicted"/>
<feature type="compositionally biased region" description="Basic and acidic residues" evidence="1">
    <location>
        <begin position="16"/>
        <end position="26"/>
    </location>
</feature>